<dbReference type="PANTHER" id="PTHR12905">
    <property type="entry name" value="METALLOPHOSPHOESTERASE"/>
    <property type="match status" value="1"/>
</dbReference>
<evidence type="ECO:0000256" key="5">
    <source>
        <dbReference type="ARBA" id="ARBA00022989"/>
    </source>
</evidence>
<dbReference type="InterPro" id="IPR010987">
    <property type="entry name" value="Glutathione-S-Trfase_C-like"/>
</dbReference>
<dbReference type="InterPro" id="IPR036282">
    <property type="entry name" value="Glutathione-S-Trfase_C_sf"/>
</dbReference>
<dbReference type="PANTHER" id="PTHR12905:SF0">
    <property type="entry name" value="CALCINEURIN-LIKE PHOSPHOESTERASE DOMAIN-CONTAINING PROTEIN"/>
    <property type="match status" value="1"/>
</dbReference>
<keyword evidence="6 7" id="KW-0472">Membrane</keyword>
<evidence type="ECO:0000256" key="4">
    <source>
        <dbReference type="ARBA" id="ARBA00022692"/>
    </source>
</evidence>
<name>A0AAN9YA39_9HEMI</name>
<sequence length="583" mass="65179">MSIEVHPLTQNPTAAWKELSKTQKVVKINVPPPKNDVPENMVRFVCMSDTHSLTPHIKFDIPDGDVFIHAGDFTRCGGEEEVVNFSNWIGKLPHKHKIVIAGNHELSFDRTFTHPLTSKLPCQEGYVVDEIPTLGIPREHLKQAVENETIRDKLINCIYLEDEFTTVYGIKIYGTPWQPEFCKWAFNLPRGEPCLSRWNLIPEDTDILVTHTPPLGHGDLCCTGVRAGCVELLSTVQRRVLPKYHIFGHIHEGYGVSSDGKVIFINASTCNINYLPVNPPVVFDVPLRPVMESSGDAKKEEPPSKKPKCSMTICYNAESKSRANVLYNSLRVDQEPKSVIRELSVHDSTLTMNIVIVISNHPSMVGSTPAPTPSRANYGFALYLASYTAFALYLVWFFVPDHILESIGFTFLPQKYWSVAVPVHACVTLALVAFVFYPALNLTLVPKSNDMTILADEYTNYEKVEVQSDGIPPIYDIPLTEVTILLNGKLDPSKKPKVDDAVKVLDTILERSKSGFVAAEQFTIADISLLTIVSSLEAVDYDWSSYTNVKKWLNKIKNAIPNYATIGVRGENAFKEMVKAAMK</sequence>
<dbReference type="Gene3D" id="1.20.1050.10">
    <property type="match status" value="1"/>
</dbReference>
<dbReference type="Pfam" id="PF00043">
    <property type="entry name" value="GST_C"/>
    <property type="match status" value="1"/>
</dbReference>
<evidence type="ECO:0000259" key="8">
    <source>
        <dbReference type="PROSITE" id="PS50405"/>
    </source>
</evidence>
<organism evidence="9 10">
    <name type="scientific">Parthenolecanium corni</name>
    <dbReference type="NCBI Taxonomy" id="536013"/>
    <lineage>
        <taxon>Eukaryota</taxon>
        <taxon>Metazoa</taxon>
        <taxon>Ecdysozoa</taxon>
        <taxon>Arthropoda</taxon>
        <taxon>Hexapoda</taxon>
        <taxon>Insecta</taxon>
        <taxon>Pterygota</taxon>
        <taxon>Neoptera</taxon>
        <taxon>Paraneoptera</taxon>
        <taxon>Hemiptera</taxon>
        <taxon>Sternorrhyncha</taxon>
        <taxon>Coccoidea</taxon>
        <taxon>Coccidae</taxon>
        <taxon>Parthenolecanium</taxon>
    </lineage>
</organism>
<dbReference type="InterPro" id="IPR029052">
    <property type="entry name" value="Metallo-depent_PP-like"/>
</dbReference>
<protein>
    <recommendedName>
        <fullName evidence="8">GST C-terminal domain-containing protein</fullName>
    </recommendedName>
</protein>
<proteinExistence type="inferred from homology"/>
<evidence type="ECO:0000256" key="2">
    <source>
        <dbReference type="ARBA" id="ARBA00007073"/>
    </source>
</evidence>
<feature type="transmembrane region" description="Helical" evidence="7">
    <location>
        <begin position="419"/>
        <end position="440"/>
    </location>
</feature>
<evidence type="ECO:0000313" key="10">
    <source>
        <dbReference type="Proteomes" id="UP001367676"/>
    </source>
</evidence>
<comment type="subcellular location">
    <subcellularLocation>
        <location evidence="1">Membrane</location>
        <topology evidence="1">Multi-pass membrane protein</topology>
    </subcellularLocation>
</comment>
<dbReference type="InterPro" id="IPR051693">
    <property type="entry name" value="UPF0046_metallophosphoest"/>
</dbReference>
<evidence type="ECO:0000256" key="7">
    <source>
        <dbReference type="SAM" id="Phobius"/>
    </source>
</evidence>
<feature type="transmembrane region" description="Helical" evidence="7">
    <location>
        <begin position="380"/>
        <end position="399"/>
    </location>
</feature>
<dbReference type="SUPFAM" id="SSF47616">
    <property type="entry name" value="GST C-terminal domain-like"/>
    <property type="match status" value="1"/>
</dbReference>
<dbReference type="Pfam" id="PF00149">
    <property type="entry name" value="Metallophos"/>
    <property type="match status" value="1"/>
</dbReference>
<dbReference type="PROSITE" id="PS50405">
    <property type="entry name" value="GST_CTER"/>
    <property type="match status" value="1"/>
</dbReference>
<keyword evidence="5 7" id="KW-1133">Transmembrane helix</keyword>
<accession>A0AAN9YA39</accession>
<dbReference type="GO" id="GO:0016787">
    <property type="term" value="F:hydrolase activity"/>
    <property type="evidence" value="ECO:0007669"/>
    <property type="project" value="InterPro"/>
</dbReference>
<dbReference type="Gene3D" id="3.60.21.10">
    <property type="match status" value="1"/>
</dbReference>
<dbReference type="CDD" id="cd07379">
    <property type="entry name" value="MPP_239FB"/>
    <property type="match status" value="1"/>
</dbReference>
<dbReference type="InterPro" id="IPR004046">
    <property type="entry name" value="GST_C"/>
</dbReference>
<gene>
    <name evidence="9" type="ORF">V9T40_003858</name>
</gene>
<dbReference type="AlphaFoldDB" id="A0AAN9YA39"/>
<reference evidence="9 10" key="1">
    <citation type="submission" date="2024-03" db="EMBL/GenBank/DDBJ databases">
        <title>Adaptation during the transition from Ophiocordyceps entomopathogen to insect associate is accompanied by gene loss and intensified selection.</title>
        <authorList>
            <person name="Ward C.M."/>
            <person name="Onetto C.A."/>
            <person name="Borneman A.R."/>
        </authorList>
    </citation>
    <scope>NUCLEOTIDE SEQUENCE [LARGE SCALE GENOMIC DNA]</scope>
    <source>
        <strain evidence="9">AWRI1</strain>
        <tissue evidence="9">Single Adult Female</tissue>
    </source>
</reference>
<dbReference type="InterPro" id="IPR013717">
    <property type="entry name" value="PIG-P"/>
</dbReference>
<dbReference type="GO" id="GO:0016020">
    <property type="term" value="C:membrane"/>
    <property type="evidence" value="ECO:0007669"/>
    <property type="project" value="UniProtKB-SubCell"/>
</dbReference>
<dbReference type="Pfam" id="PF09341">
    <property type="entry name" value="Pcc1"/>
    <property type="match status" value="1"/>
</dbReference>
<dbReference type="SUPFAM" id="SSF56300">
    <property type="entry name" value="Metallo-dependent phosphatases"/>
    <property type="match status" value="1"/>
</dbReference>
<dbReference type="InterPro" id="IPR015419">
    <property type="entry name" value="CTAG/Pcc1"/>
</dbReference>
<keyword evidence="4 7" id="KW-0812">Transmembrane</keyword>
<evidence type="ECO:0000256" key="1">
    <source>
        <dbReference type="ARBA" id="ARBA00004141"/>
    </source>
</evidence>
<evidence type="ECO:0000256" key="3">
    <source>
        <dbReference type="ARBA" id="ARBA00007993"/>
    </source>
</evidence>
<evidence type="ECO:0000313" key="9">
    <source>
        <dbReference type="EMBL" id="KAK7603859.1"/>
    </source>
</evidence>
<dbReference type="EMBL" id="JBBCAQ010000006">
    <property type="protein sequence ID" value="KAK7603859.1"/>
    <property type="molecule type" value="Genomic_DNA"/>
</dbReference>
<dbReference type="InterPro" id="IPR004843">
    <property type="entry name" value="Calcineurin-like_PHP"/>
</dbReference>
<comment type="caution">
    <text evidence="9">The sequence shown here is derived from an EMBL/GenBank/DDBJ whole genome shotgun (WGS) entry which is preliminary data.</text>
</comment>
<comment type="similarity">
    <text evidence="2">Belongs to the CTAG/PCC1 family.</text>
</comment>
<evidence type="ECO:0000256" key="6">
    <source>
        <dbReference type="ARBA" id="ARBA00023136"/>
    </source>
</evidence>
<keyword evidence="10" id="KW-1185">Reference proteome</keyword>
<feature type="domain" description="GST C-terminal" evidence="8">
    <location>
        <begin position="453"/>
        <end position="581"/>
    </location>
</feature>
<dbReference type="Proteomes" id="UP001367676">
    <property type="component" value="Unassembled WGS sequence"/>
</dbReference>
<dbReference type="Pfam" id="PF08510">
    <property type="entry name" value="PIG-P"/>
    <property type="match status" value="1"/>
</dbReference>
<comment type="similarity">
    <text evidence="3">Belongs to the UPF0046 family.</text>
</comment>